<dbReference type="Pfam" id="PF14697">
    <property type="entry name" value="Fer4_21"/>
    <property type="match status" value="1"/>
</dbReference>
<organism evidence="5 6">
    <name type="scientific">Desulfoluna limicola</name>
    <dbReference type="NCBI Taxonomy" id="2810562"/>
    <lineage>
        <taxon>Bacteria</taxon>
        <taxon>Pseudomonadati</taxon>
        <taxon>Thermodesulfobacteriota</taxon>
        <taxon>Desulfobacteria</taxon>
        <taxon>Desulfobacterales</taxon>
        <taxon>Desulfolunaceae</taxon>
        <taxon>Desulfoluna</taxon>
    </lineage>
</organism>
<evidence type="ECO:0000259" key="4">
    <source>
        <dbReference type="PROSITE" id="PS51379"/>
    </source>
</evidence>
<dbReference type="EMBL" id="AP024488">
    <property type="protein sequence ID" value="BCS98218.1"/>
    <property type="molecule type" value="Genomic_DNA"/>
</dbReference>
<evidence type="ECO:0000256" key="2">
    <source>
        <dbReference type="ARBA" id="ARBA00023004"/>
    </source>
</evidence>
<feature type="domain" description="4Fe-4S ferredoxin-type" evidence="4">
    <location>
        <begin position="263"/>
        <end position="291"/>
    </location>
</feature>
<dbReference type="RefSeq" id="WP_236889625.1">
    <property type="nucleotide sequence ID" value="NZ_AP024488.1"/>
</dbReference>
<sequence>MTPDIYQQLTDKLLLTGSALVPQLFAMIADEHEATLLLAMPGTPEALAERLGWSMAETTALCQALYRKGLAFKSFRKETVAYKMCRDMVQFHDGTILWPDAPKRFHTLWQRFMEEEWPTFARLADQFIPKPLTRVIAVEEAVDTGTQTILDVDSAQAIIKGAEVLAVTPCTCRVIAQKCDNPLQVCIQVDNAARYTLDRGTGRQLSTDEALETLALCREAGLVQVTMNKAHAGHFICNCCTCCCQVLPLIIKERLKLADPSRFSARITKEACIACERCIERCPFLAITLDSDTALVNTDFCMGCGLCASACPERAITLVTARPTDFIPGAAAH</sequence>
<keyword evidence="3" id="KW-0411">Iron-sulfur</keyword>
<keyword evidence="2" id="KW-0408">Iron</keyword>
<evidence type="ECO:0000313" key="5">
    <source>
        <dbReference type="EMBL" id="BCS98218.1"/>
    </source>
</evidence>
<keyword evidence="6" id="KW-1185">Reference proteome</keyword>
<feature type="domain" description="4Fe-4S ferredoxin-type" evidence="4">
    <location>
        <begin position="292"/>
        <end position="321"/>
    </location>
</feature>
<dbReference type="SUPFAM" id="SSF54862">
    <property type="entry name" value="4Fe-4S ferredoxins"/>
    <property type="match status" value="1"/>
</dbReference>
<accession>A0ABM7PKZ5</accession>
<protein>
    <submittedName>
        <fullName evidence="5">Iron-sulfur cluster-binding protein</fullName>
    </submittedName>
</protein>
<dbReference type="Proteomes" id="UP001320148">
    <property type="component" value="Chromosome"/>
</dbReference>
<proteinExistence type="predicted"/>
<dbReference type="InterPro" id="IPR017900">
    <property type="entry name" value="4Fe4S_Fe_S_CS"/>
</dbReference>
<evidence type="ECO:0000256" key="3">
    <source>
        <dbReference type="ARBA" id="ARBA00023014"/>
    </source>
</evidence>
<dbReference type="Gene3D" id="3.30.70.20">
    <property type="match status" value="1"/>
</dbReference>
<keyword evidence="1" id="KW-0479">Metal-binding</keyword>
<gene>
    <name evidence="5" type="ORF">DSLASN_38500</name>
</gene>
<name>A0ABM7PKZ5_9BACT</name>
<reference evidence="5 6" key="1">
    <citation type="submission" date="2021-02" db="EMBL/GenBank/DDBJ databases">
        <title>Complete genome of Desulfoluna sp. strain ASN36.</title>
        <authorList>
            <person name="Takahashi A."/>
            <person name="Kojima H."/>
            <person name="Fukui M."/>
        </authorList>
    </citation>
    <scope>NUCLEOTIDE SEQUENCE [LARGE SCALE GENOMIC DNA]</scope>
    <source>
        <strain evidence="5 6">ASN36</strain>
    </source>
</reference>
<dbReference type="InterPro" id="IPR017896">
    <property type="entry name" value="4Fe4S_Fe-S-bd"/>
</dbReference>
<dbReference type="PROSITE" id="PS00198">
    <property type="entry name" value="4FE4S_FER_1"/>
    <property type="match status" value="1"/>
</dbReference>
<evidence type="ECO:0000313" key="6">
    <source>
        <dbReference type="Proteomes" id="UP001320148"/>
    </source>
</evidence>
<evidence type="ECO:0000256" key="1">
    <source>
        <dbReference type="ARBA" id="ARBA00022723"/>
    </source>
</evidence>
<dbReference type="PROSITE" id="PS51379">
    <property type="entry name" value="4FE4S_FER_2"/>
    <property type="match status" value="2"/>
</dbReference>